<keyword evidence="2" id="KW-1185">Reference proteome</keyword>
<name>A0A8J4TW82_CLAMG</name>
<accession>A0A8J4TW82</accession>
<organism evidence="1 2">
    <name type="scientific">Clarias magur</name>
    <name type="common">Asian catfish</name>
    <name type="synonym">Macropteronotus magur</name>
    <dbReference type="NCBI Taxonomy" id="1594786"/>
    <lineage>
        <taxon>Eukaryota</taxon>
        <taxon>Metazoa</taxon>
        <taxon>Chordata</taxon>
        <taxon>Craniata</taxon>
        <taxon>Vertebrata</taxon>
        <taxon>Euteleostomi</taxon>
        <taxon>Actinopterygii</taxon>
        <taxon>Neopterygii</taxon>
        <taxon>Teleostei</taxon>
        <taxon>Ostariophysi</taxon>
        <taxon>Siluriformes</taxon>
        <taxon>Clariidae</taxon>
        <taxon>Clarias</taxon>
    </lineage>
</organism>
<gene>
    <name evidence="1" type="ORF">DAT39_005124</name>
</gene>
<reference evidence="1" key="1">
    <citation type="submission" date="2020-07" db="EMBL/GenBank/DDBJ databases">
        <title>Clarias magur genome sequencing, assembly and annotation.</title>
        <authorList>
            <person name="Kushwaha B."/>
            <person name="Kumar R."/>
            <person name="Das P."/>
            <person name="Joshi C.G."/>
            <person name="Kumar D."/>
            <person name="Nagpure N.S."/>
            <person name="Pandey M."/>
            <person name="Agarwal S."/>
            <person name="Srivastava S."/>
            <person name="Singh M."/>
            <person name="Sahoo L."/>
            <person name="Jayasankar P."/>
            <person name="Meher P.K."/>
            <person name="Koringa P.G."/>
            <person name="Iquebal M.A."/>
            <person name="Das S.P."/>
            <person name="Bit A."/>
            <person name="Patnaik S."/>
            <person name="Patel N."/>
            <person name="Shah T.M."/>
            <person name="Hinsu A."/>
            <person name="Jena J.K."/>
        </authorList>
    </citation>
    <scope>NUCLEOTIDE SEQUENCE</scope>
    <source>
        <strain evidence="1">CIFAMagur01</strain>
        <tissue evidence="1">Testis</tissue>
    </source>
</reference>
<proteinExistence type="predicted"/>
<evidence type="ECO:0000313" key="2">
    <source>
        <dbReference type="Proteomes" id="UP000727407"/>
    </source>
</evidence>
<dbReference type="EMBL" id="QNUK01000048">
    <property type="protein sequence ID" value="KAF5905066.1"/>
    <property type="molecule type" value="Genomic_DNA"/>
</dbReference>
<dbReference type="AlphaFoldDB" id="A0A8J4TW82"/>
<comment type="caution">
    <text evidence="1">The sequence shown here is derived from an EMBL/GenBank/DDBJ whole genome shotgun (WGS) entry which is preliminary data.</text>
</comment>
<protein>
    <submittedName>
        <fullName evidence="1">Fibroblast growth factor 3</fullName>
    </submittedName>
</protein>
<dbReference type="Proteomes" id="UP000727407">
    <property type="component" value="Unassembled WGS sequence"/>
</dbReference>
<sequence>MAPYGSPIVPADCWGPICCMVVLSNKPSTAFPGPSDSAWYIFSCEGACCMLLNLPCHTLPKFAGLSGQSE</sequence>
<evidence type="ECO:0000313" key="1">
    <source>
        <dbReference type="EMBL" id="KAF5905066.1"/>
    </source>
</evidence>